<keyword evidence="4" id="KW-1185">Reference proteome</keyword>
<proteinExistence type="predicted"/>
<dbReference type="InterPro" id="IPR024163">
    <property type="entry name" value="Aerotolerance_reg_N"/>
</dbReference>
<feature type="transmembrane region" description="Helical" evidence="1">
    <location>
        <begin position="56"/>
        <end position="73"/>
    </location>
</feature>
<dbReference type="PANTHER" id="PTHR37947:SF1">
    <property type="entry name" value="BLL2462 PROTEIN"/>
    <property type="match status" value="1"/>
</dbReference>
<dbReference type="SMART" id="SM00327">
    <property type="entry name" value="VWA"/>
    <property type="match status" value="1"/>
</dbReference>
<evidence type="ECO:0000313" key="3">
    <source>
        <dbReference type="EMBL" id="BDP40499.1"/>
    </source>
</evidence>
<keyword evidence="1" id="KW-0472">Membrane</keyword>
<dbReference type="Proteomes" id="UP001064971">
    <property type="component" value="Chromosome"/>
</dbReference>
<dbReference type="PANTHER" id="PTHR37947">
    <property type="entry name" value="BLL2462 PROTEIN"/>
    <property type="match status" value="1"/>
</dbReference>
<evidence type="ECO:0000313" key="4">
    <source>
        <dbReference type="Proteomes" id="UP001064971"/>
    </source>
</evidence>
<sequence length="323" mass="34285">MSFIWPWALAALALLPLLAWLYVRGLARPAQAAALHPDLRLLAQARGRPRSLRRHLPAGLYLGALALALVALARPTAPVPLPDDRTAIMLTVDVSRSMEAEDIKPSRFFAAQEAARNFVRSLPQGARVGLASFAGYAVLHTPPTARHEQVLVAIDGLGLARRTAIGDGLLESLRALPERGAQAQSAQNQATQNLPAAAIVLLSDGRNNSGSDPLEAAAEAKRLGVKVYTVGLGTENGDPGMGGWGGFWGGFDAETLKQIASTTGGRYFEARSAGELNSIYRDLGRSLGWTLKPREVSGFVAALAGLMLLGSLAVSELFTRRIL</sequence>
<keyword evidence="1" id="KW-0812">Transmembrane</keyword>
<feature type="domain" description="VWFA" evidence="2">
    <location>
        <begin position="87"/>
        <end position="283"/>
    </location>
</feature>
<gene>
    <name evidence="3" type="ORF">DAETH_04680</name>
</gene>
<dbReference type="Pfam" id="PF00092">
    <property type="entry name" value="VWA"/>
    <property type="match status" value="1"/>
</dbReference>
<name>A0ABM8A9R6_9DEIO</name>
<evidence type="ECO:0000259" key="2">
    <source>
        <dbReference type="PROSITE" id="PS50234"/>
    </source>
</evidence>
<dbReference type="EMBL" id="AP026560">
    <property type="protein sequence ID" value="BDP40499.1"/>
    <property type="molecule type" value="Genomic_DNA"/>
</dbReference>
<feature type="transmembrane region" description="Helical" evidence="1">
    <location>
        <begin position="296"/>
        <end position="314"/>
    </location>
</feature>
<keyword evidence="1" id="KW-1133">Transmembrane helix</keyword>
<reference evidence="3" key="1">
    <citation type="submission" date="2022-07" db="EMBL/GenBank/DDBJ databases">
        <title>Complete Genome Sequence of the Radioresistant Bacterium Deinococcus aetherius ST0316, Isolated from the Air Dust collected in Lower Stratosphere above Japan.</title>
        <authorList>
            <person name="Satoh K."/>
            <person name="Hagiwara K."/>
            <person name="Katsumata K."/>
            <person name="Kubo A."/>
            <person name="Yokobori S."/>
            <person name="Yamagishi A."/>
            <person name="Oono Y."/>
            <person name="Narumi I."/>
        </authorList>
    </citation>
    <scope>NUCLEOTIDE SEQUENCE</scope>
    <source>
        <strain evidence="3">ST0316</strain>
    </source>
</reference>
<accession>A0ABM8A9R6</accession>
<evidence type="ECO:0000256" key="1">
    <source>
        <dbReference type="SAM" id="Phobius"/>
    </source>
</evidence>
<dbReference type="Pfam" id="PF07584">
    <property type="entry name" value="BatA"/>
    <property type="match status" value="1"/>
</dbReference>
<dbReference type="PROSITE" id="PS50234">
    <property type="entry name" value="VWFA"/>
    <property type="match status" value="1"/>
</dbReference>
<dbReference type="RefSeq" id="WP_264776347.1">
    <property type="nucleotide sequence ID" value="NZ_AP026560.1"/>
</dbReference>
<dbReference type="InterPro" id="IPR036465">
    <property type="entry name" value="vWFA_dom_sf"/>
</dbReference>
<organism evidence="3 4">
    <name type="scientific">Deinococcus aetherius</name>
    <dbReference type="NCBI Taxonomy" id="200252"/>
    <lineage>
        <taxon>Bacteria</taxon>
        <taxon>Thermotogati</taxon>
        <taxon>Deinococcota</taxon>
        <taxon>Deinococci</taxon>
        <taxon>Deinococcales</taxon>
        <taxon>Deinococcaceae</taxon>
        <taxon>Deinococcus</taxon>
    </lineage>
</organism>
<dbReference type="InterPro" id="IPR002035">
    <property type="entry name" value="VWF_A"/>
</dbReference>
<dbReference type="Gene3D" id="3.40.50.410">
    <property type="entry name" value="von Willebrand factor, type A domain"/>
    <property type="match status" value="1"/>
</dbReference>
<dbReference type="SUPFAM" id="SSF53300">
    <property type="entry name" value="vWA-like"/>
    <property type="match status" value="1"/>
</dbReference>
<protein>
    <recommendedName>
        <fullName evidence="2">VWFA domain-containing protein</fullName>
    </recommendedName>
</protein>